<dbReference type="AlphaFoldDB" id="A0A2P4Z828"/>
<comment type="caution">
    <text evidence="1">The sequence shown here is derived from an EMBL/GenBank/DDBJ whole genome shotgun (WGS) entry which is preliminary data.</text>
</comment>
<dbReference type="EMBL" id="JPDN02000069">
    <property type="protein sequence ID" value="PON20436.1"/>
    <property type="molecule type" value="Genomic_DNA"/>
</dbReference>
<name>A0A2P4Z828_9HYPO</name>
<gene>
    <name evidence="1" type="ORF">TGAM01_v210667</name>
</gene>
<proteinExistence type="predicted"/>
<dbReference type="GeneID" id="36347922"/>
<keyword evidence="2" id="KW-1185">Reference proteome</keyword>
<reference evidence="1 2" key="1">
    <citation type="journal article" date="2016" name="Genome Announc.">
        <title>Draft Whole-Genome Sequence of Trichoderma gamsii T6085, a Promising Biocontrol Agent of Fusarium Head Blight on Wheat.</title>
        <authorList>
            <person name="Baroncelli R."/>
            <person name="Zapparata A."/>
            <person name="Piaggeschi G."/>
            <person name="Sarrocco S."/>
            <person name="Vannacci G."/>
        </authorList>
    </citation>
    <scope>NUCLEOTIDE SEQUENCE [LARGE SCALE GENOMIC DNA]</scope>
    <source>
        <strain evidence="1 2">T6085</strain>
    </source>
</reference>
<evidence type="ECO:0000313" key="2">
    <source>
        <dbReference type="Proteomes" id="UP000054821"/>
    </source>
</evidence>
<accession>A0A2P4Z828</accession>
<sequence>MSYNPAQYHPNNTATTFTRVNPSKSEKNFTLIVKRNTPCQ</sequence>
<protein>
    <submittedName>
        <fullName evidence="1">Uncharacterized protein</fullName>
    </submittedName>
</protein>
<evidence type="ECO:0000313" key="1">
    <source>
        <dbReference type="EMBL" id="PON20436.1"/>
    </source>
</evidence>
<dbReference type="Proteomes" id="UP000054821">
    <property type="component" value="Unassembled WGS sequence"/>
</dbReference>
<dbReference type="RefSeq" id="XP_024404406.1">
    <property type="nucleotide sequence ID" value="XM_024550847.1"/>
</dbReference>
<organism evidence="1 2">
    <name type="scientific">Trichoderma gamsii</name>
    <dbReference type="NCBI Taxonomy" id="398673"/>
    <lineage>
        <taxon>Eukaryota</taxon>
        <taxon>Fungi</taxon>
        <taxon>Dikarya</taxon>
        <taxon>Ascomycota</taxon>
        <taxon>Pezizomycotina</taxon>
        <taxon>Sordariomycetes</taxon>
        <taxon>Hypocreomycetidae</taxon>
        <taxon>Hypocreales</taxon>
        <taxon>Hypocreaceae</taxon>
        <taxon>Trichoderma</taxon>
    </lineage>
</organism>